<organism evidence="2 3">
    <name type="scientific">Antrostomus carolinensis</name>
    <name type="common">Chuck-will's-widow</name>
    <name type="synonym">Caprimulgus carolinensis</name>
    <dbReference type="NCBI Taxonomy" id="279965"/>
    <lineage>
        <taxon>Eukaryota</taxon>
        <taxon>Metazoa</taxon>
        <taxon>Chordata</taxon>
        <taxon>Craniata</taxon>
        <taxon>Vertebrata</taxon>
        <taxon>Euteleostomi</taxon>
        <taxon>Archelosauria</taxon>
        <taxon>Archosauria</taxon>
        <taxon>Dinosauria</taxon>
        <taxon>Saurischia</taxon>
        <taxon>Theropoda</taxon>
        <taxon>Coelurosauria</taxon>
        <taxon>Aves</taxon>
        <taxon>Neognathae</taxon>
        <taxon>Neoaves</taxon>
        <taxon>Strisores</taxon>
        <taxon>Caprimulgiformes</taxon>
        <taxon>Caprimulgidae</taxon>
        <taxon>Antrostomus</taxon>
    </lineage>
</organism>
<dbReference type="Proteomes" id="UP000053620">
    <property type="component" value="Unassembled WGS sequence"/>
</dbReference>
<keyword evidence="3" id="KW-1185">Reference proteome</keyword>
<feature type="region of interest" description="Disordered" evidence="1">
    <location>
        <begin position="1"/>
        <end position="26"/>
    </location>
</feature>
<dbReference type="Pfam" id="PF22581">
    <property type="entry name" value="CIMIP3"/>
    <property type="match status" value="1"/>
</dbReference>
<accession>A0A094MMT7</accession>
<evidence type="ECO:0000313" key="2">
    <source>
        <dbReference type="EMBL" id="KFZ55618.1"/>
    </source>
</evidence>
<dbReference type="InterPro" id="IPR054446">
    <property type="entry name" value="CIMIP3-like"/>
</dbReference>
<evidence type="ECO:0000313" key="3">
    <source>
        <dbReference type="Proteomes" id="UP000053620"/>
    </source>
</evidence>
<gene>
    <name evidence="2" type="ORF">N321_10025</name>
</gene>
<feature type="non-terminal residue" evidence="2">
    <location>
        <position position="98"/>
    </location>
</feature>
<dbReference type="AlphaFoldDB" id="A0A094MMT7"/>
<reference evidence="2 3" key="1">
    <citation type="submission" date="2014-04" db="EMBL/GenBank/DDBJ databases">
        <title>Genome evolution of avian class.</title>
        <authorList>
            <person name="Zhang G."/>
            <person name="Li C."/>
        </authorList>
    </citation>
    <scope>NUCLEOTIDE SEQUENCE [LARGE SCALE GENOMIC DNA]</scope>
    <source>
        <strain evidence="2">BGI_N321</strain>
    </source>
</reference>
<dbReference type="EMBL" id="KL345634">
    <property type="protein sequence ID" value="KFZ55618.1"/>
    <property type="molecule type" value="Genomic_DNA"/>
</dbReference>
<protein>
    <submittedName>
        <fullName evidence="2">Uncharacterized protein</fullName>
    </submittedName>
</protein>
<sequence>MEETKAMQEASHTRVPTSQHSPAHHQPLATQLVPFVAHFGGREPNSFKFLFYKPNWSNSYRPFYTAQKPTCGYRYCRDTDHTKKVIDVLSANVVKWRP</sequence>
<name>A0A094MMT7_ANTCR</name>
<dbReference type="PANTHER" id="PTHR35444">
    <property type="entry name" value="RIKEN CDNA 1700001C19 GENE"/>
    <property type="match status" value="1"/>
</dbReference>
<dbReference type="PANTHER" id="PTHR35444:SF1">
    <property type="entry name" value="RIKEN CDNA 1700001C19 GENE"/>
    <property type="match status" value="1"/>
</dbReference>
<evidence type="ECO:0000256" key="1">
    <source>
        <dbReference type="SAM" id="MobiDB-lite"/>
    </source>
</evidence>
<proteinExistence type="predicted"/>